<keyword evidence="4" id="KW-1185">Reference proteome</keyword>
<gene>
    <name evidence="3" type="ORF">U0021_03400</name>
</gene>
<reference evidence="3 4" key="1">
    <citation type="submission" date="2023-12" db="EMBL/GenBank/DDBJ databases">
        <title>Genome sequencing and assembly of bacterial species from a model synthetic community.</title>
        <authorList>
            <person name="Hogle S.L."/>
        </authorList>
    </citation>
    <scope>NUCLEOTIDE SEQUENCE [LARGE SCALE GENOMIC DNA]</scope>
    <source>
        <strain evidence="3 4">HAMBI_2792</strain>
    </source>
</reference>
<evidence type="ECO:0008006" key="5">
    <source>
        <dbReference type="Google" id="ProtNLM"/>
    </source>
</evidence>
<dbReference type="RefSeq" id="WP_114801146.1">
    <property type="nucleotide sequence ID" value="NZ_CP139961.1"/>
</dbReference>
<feature type="region of interest" description="Disordered" evidence="1">
    <location>
        <begin position="65"/>
        <end position="84"/>
    </location>
</feature>
<dbReference type="EMBL" id="CP139961">
    <property type="protein sequence ID" value="WQE04649.1"/>
    <property type="molecule type" value="Genomic_DNA"/>
</dbReference>
<dbReference type="Proteomes" id="UP001324384">
    <property type="component" value="Chromosome"/>
</dbReference>
<name>A0ABZ0X029_9GAMM</name>
<proteinExistence type="predicted"/>
<protein>
    <recommendedName>
        <fullName evidence="5">Lipoprotein</fullName>
    </recommendedName>
</protein>
<evidence type="ECO:0000313" key="4">
    <source>
        <dbReference type="Proteomes" id="UP001324384"/>
    </source>
</evidence>
<evidence type="ECO:0000256" key="2">
    <source>
        <dbReference type="SAM" id="SignalP"/>
    </source>
</evidence>
<evidence type="ECO:0000313" key="3">
    <source>
        <dbReference type="EMBL" id="WQE04649.1"/>
    </source>
</evidence>
<accession>A0ABZ0X029</accession>
<evidence type="ECO:0000256" key="1">
    <source>
        <dbReference type="SAM" id="MobiDB-lite"/>
    </source>
</evidence>
<keyword evidence="2" id="KW-0732">Signal</keyword>
<organism evidence="3 4">
    <name type="scientific">Moraxella canis</name>
    <dbReference type="NCBI Taxonomy" id="90239"/>
    <lineage>
        <taxon>Bacteria</taxon>
        <taxon>Pseudomonadati</taxon>
        <taxon>Pseudomonadota</taxon>
        <taxon>Gammaproteobacteria</taxon>
        <taxon>Moraxellales</taxon>
        <taxon>Moraxellaceae</taxon>
        <taxon>Moraxella</taxon>
    </lineage>
</organism>
<dbReference type="PROSITE" id="PS51257">
    <property type="entry name" value="PROKAR_LIPOPROTEIN"/>
    <property type="match status" value="1"/>
</dbReference>
<feature type="chain" id="PRO_5045938132" description="Lipoprotein" evidence="2">
    <location>
        <begin position="25"/>
        <end position="84"/>
    </location>
</feature>
<feature type="signal peptide" evidence="2">
    <location>
        <begin position="1"/>
        <end position="24"/>
    </location>
</feature>
<sequence>MKIAVLSIAAIILLSGCNAVTATADKMMNNESNFSQIETTQYPIGEGPNYDAQTKADAALVEMQKTQAKNAQYPKGEVPNPSMQ</sequence>